<dbReference type="AlphaFoldDB" id="A0A6P8G315"/>
<keyword evidence="2" id="KW-1185">Reference proteome</keyword>
<protein>
    <submittedName>
        <fullName evidence="3">Tetratricopeptide repeat protein 33</fullName>
    </submittedName>
</protein>
<dbReference type="PROSITE" id="PS50005">
    <property type="entry name" value="TPR"/>
    <property type="match status" value="1"/>
</dbReference>
<gene>
    <name evidence="3" type="primary">ttc33</name>
</gene>
<reference evidence="3" key="1">
    <citation type="submission" date="2025-08" db="UniProtKB">
        <authorList>
            <consortium name="RefSeq"/>
        </authorList>
    </citation>
    <scope>IDENTIFICATION</scope>
</reference>
<evidence type="ECO:0000313" key="2">
    <source>
        <dbReference type="Proteomes" id="UP000515152"/>
    </source>
</evidence>
<dbReference type="InterPro" id="IPR019734">
    <property type="entry name" value="TPR_rpt"/>
</dbReference>
<dbReference type="CTD" id="23548"/>
<dbReference type="KEGG" id="char:105891052"/>
<name>A0A6P8G315_CLUHA</name>
<dbReference type="SUPFAM" id="SSF48452">
    <property type="entry name" value="TPR-like"/>
    <property type="match status" value="1"/>
</dbReference>
<dbReference type="InterPro" id="IPR011990">
    <property type="entry name" value="TPR-like_helical_dom_sf"/>
</dbReference>
<dbReference type="OrthoDB" id="2423701at2759"/>
<dbReference type="PANTHER" id="PTHR15544:SF0">
    <property type="entry name" value="TETRATRICOPEPTIDE REPEAT PROTEIN 33"/>
    <property type="match status" value="1"/>
</dbReference>
<accession>A0A6P8G315</accession>
<sequence length="171" mass="19591">MKAQVLTILQEVFPAVQAAEMAVKLRPYWWEAWQTLGRAQLSMGEVELATRSFQVAVHLSPCERHLWEEDLVWAQKLRDQKRHAARVASQEEEARHLIDEAPELQQDFDDFESDEVIAACTAIAERQKKYEELRKTAVVVATQGVTTERMREDADRPSCASHSDFVKARGL</sequence>
<dbReference type="GeneID" id="105891052"/>
<dbReference type="Gene3D" id="1.25.40.10">
    <property type="entry name" value="Tetratricopeptide repeat domain"/>
    <property type="match status" value="1"/>
</dbReference>
<evidence type="ECO:0000256" key="1">
    <source>
        <dbReference type="PROSITE-ProRule" id="PRU00339"/>
    </source>
</evidence>
<evidence type="ECO:0000313" key="3">
    <source>
        <dbReference type="RefSeq" id="XP_031433574.1"/>
    </source>
</evidence>
<organism evidence="2 3">
    <name type="scientific">Clupea harengus</name>
    <name type="common">Atlantic herring</name>
    <dbReference type="NCBI Taxonomy" id="7950"/>
    <lineage>
        <taxon>Eukaryota</taxon>
        <taxon>Metazoa</taxon>
        <taxon>Chordata</taxon>
        <taxon>Craniata</taxon>
        <taxon>Vertebrata</taxon>
        <taxon>Euteleostomi</taxon>
        <taxon>Actinopterygii</taxon>
        <taxon>Neopterygii</taxon>
        <taxon>Teleostei</taxon>
        <taxon>Clupei</taxon>
        <taxon>Clupeiformes</taxon>
        <taxon>Clupeoidei</taxon>
        <taxon>Clupeidae</taxon>
        <taxon>Clupea</taxon>
    </lineage>
</organism>
<dbReference type="InterPro" id="IPR052658">
    <property type="entry name" value="TPR-containing"/>
</dbReference>
<proteinExistence type="predicted"/>
<dbReference type="RefSeq" id="XP_031433574.1">
    <property type="nucleotide sequence ID" value="XM_031577714.2"/>
</dbReference>
<feature type="repeat" description="TPR" evidence="1">
    <location>
        <begin position="30"/>
        <end position="63"/>
    </location>
</feature>
<dbReference type="PANTHER" id="PTHR15544">
    <property type="entry name" value="OSMOSIS RESPONSIVE FACTOR"/>
    <property type="match status" value="1"/>
</dbReference>
<dbReference type="Proteomes" id="UP000515152">
    <property type="component" value="Chromosome 12"/>
</dbReference>
<keyword evidence="1" id="KW-0802">TPR repeat</keyword>